<sequence>MTIEINAMQFAYADAPNDLIINIANWRVNKGEQVFIHGPSGSGKSTFLKLLSGMQRPTQGSLNILGTDITRMSQAQRDQFRAQHVGQIFQQFNLIPYLNALENIELAQYFCKRKQANKRAAMEDLLTALNIAQSDWRKTTDKLSLGQQQRVAIARALVNRPQLIIADEPTSSLDQHNADNFMQLLFSLAKEVEATLLFASHDMSLADRFSRVEALADFNHQTELS</sequence>
<dbReference type="Gene3D" id="3.40.50.300">
    <property type="entry name" value="P-loop containing nucleotide triphosphate hydrolases"/>
    <property type="match status" value="1"/>
</dbReference>
<dbReference type="EMBL" id="CP026604">
    <property type="protein sequence ID" value="AWB65572.1"/>
    <property type="molecule type" value="Genomic_DNA"/>
</dbReference>
<dbReference type="GO" id="GO:0005524">
    <property type="term" value="F:ATP binding"/>
    <property type="evidence" value="ECO:0007669"/>
    <property type="project" value="UniProtKB-KW"/>
</dbReference>
<proteinExistence type="inferred from homology"/>
<dbReference type="SMART" id="SM00382">
    <property type="entry name" value="AAA"/>
    <property type="match status" value="1"/>
</dbReference>
<dbReference type="PROSITE" id="PS50893">
    <property type="entry name" value="ABC_TRANSPORTER_2"/>
    <property type="match status" value="1"/>
</dbReference>
<dbReference type="InterPro" id="IPR027417">
    <property type="entry name" value="P-loop_NTPase"/>
</dbReference>
<dbReference type="InterPro" id="IPR003439">
    <property type="entry name" value="ABC_transporter-like_ATP-bd"/>
</dbReference>
<dbReference type="InterPro" id="IPR017911">
    <property type="entry name" value="MacB-like_ATP-bd"/>
</dbReference>
<keyword evidence="3" id="KW-0547">Nucleotide-binding</keyword>
<dbReference type="InterPro" id="IPR017871">
    <property type="entry name" value="ABC_transporter-like_CS"/>
</dbReference>
<evidence type="ECO:0000313" key="6">
    <source>
        <dbReference type="EMBL" id="AWB65572.1"/>
    </source>
</evidence>
<keyword evidence="7" id="KW-1185">Reference proteome</keyword>
<dbReference type="GO" id="GO:0016887">
    <property type="term" value="F:ATP hydrolysis activity"/>
    <property type="evidence" value="ECO:0007669"/>
    <property type="project" value="InterPro"/>
</dbReference>
<evidence type="ECO:0000256" key="2">
    <source>
        <dbReference type="ARBA" id="ARBA00022448"/>
    </source>
</evidence>
<dbReference type="InterPro" id="IPR003593">
    <property type="entry name" value="AAA+_ATPase"/>
</dbReference>
<evidence type="ECO:0000256" key="1">
    <source>
        <dbReference type="ARBA" id="ARBA00005417"/>
    </source>
</evidence>
<dbReference type="OrthoDB" id="9802264at2"/>
<comment type="similarity">
    <text evidence="1">Belongs to the ABC transporter superfamily.</text>
</comment>
<dbReference type="AlphaFoldDB" id="A0A2S0VN21"/>
<evidence type="ECO:0000259" key="5">
    <source>
        <dbReference type="PROSITE" id="PS50893"/>
    </source>
</evidence>
<evidence type="ECO:0000313" key="7">
    <source>
        <dbReference type="Proteomes" id="UP000244441"/>
    </source>
</evidence>
<organism evidence="6 7">
    <name type="scientific">Saccharobesus litoralis</name>
    <dbReference type="NCBI Taxonomy" id="2172099"/>
    <lineage>
        <taxon>Bacteria</taxon>
        <taxon>Pseudomonadati</taxon>
        <taxon>Pseudomonadota</taxon>
        <taxon>Gammaproteobacteria</taxon>
        <taxon>Alteromonadales</taxon>
        <taxon>Alteromonadaceae</taxon>
        <taxon>Saccharobesus</taxon>
    </lineage>
</organism>
<feature type="domain" description="ABC transporter" evidence="5">
    <location>
        <begin position="3"/>
        <end position="224"/>
    </location>
</feature>
<dbReference type="CDD" id="cd03255">
    <property type="entry name" value="ABC_MJ0796_LolCDE_FtsE"/>
    <property type="match status" value="1"/>
</dbReference>
<evidence type="ECO:0000256" key="3">
    <source>
        <dbReference type="ARBA" id="ARBA00022741"/>
    </source>
</evidence>
<dbReference type="PROSITE" id="PS00211">
    <property type="entry name" value="ABC_TRANSPORTER_1"/>
    <property type="match status" value="1"/>
</dbReference>
<dbReference type="RefSeq" id="WP_108601648.1">
    <property type="nucleotide sequence ID" value="NZ_CP026604.1"/>
</dbReference>
<dbReference type="PANTHER" id="PTHR42798:SF2">
    <property type="entry name" value="ABC TRANSPORTER ATP-BINDING PROTEIN MG467-RELATED"/>
    <property type="match status" value="1"/>
</dbReference>
<dbReference type="Pfam" id="PF00005">
    <property type="entry name" value="ABC_tran"/>
    <property type="match status" value="1"/>
</dbReference>
<dbReference type="SUPFAM" id="SSF52540">
    <property type="entry name" value="P-loop containing nucleoside triphosphate hydrolases"/>
    <property type="match status" value="1"/>
</dbReference>
<keyword evidence="4 6" id="KW-0067">ATP-binding</keyword>
<name>A0A2S0VN21_9ALTE</name>
<dbReference type="Proteomes" id="UP000244441">
    <property type="component" value="Chromosome"/>
</dbReference>
<reference evidence="6 7" key="1">
    <citation type="submission" date="2018-01" db="EMBL/GenBank/DDBJ databases">
        <title>Genome sequence of a Cantenovulum-like bacteria.</title>
        <authorList>
            <person name="Tan W.R."/>
            <person name="Lau N.-S."/>
            <person name="Go F."/>
            <person name="Amirul A.-A.A."/>
        </authorList>
    </citation>
    <scope>NUCLEOTIDE SEQUENCE [LARGE SCALE GENOMIC DNA]</scope>
    <source>
        <strain evidence="6 7">CCB-QB4</strain>
    </source>
</reference>
<dbReference type="PANTHER" id="PTHR42798">
    <property type="entry name" value="LIPOPROTEIN-RELEASING SYSTEM ATP-BINDING PROTEIN LOLD"/>
    <property type="match status" value="1"/>
</dbReference>
<gene>
    <name evidence="6" type="ORF">C2869_03580</name>
</gene>
<accession>A0A2S0VN21</accession>
<evidence type="ECO:0000256" key="4">
    <source>
        <dbReference type="ARBA" id="ARBA00022840"/>
    </source>
</evidence>
<protein>
    <submittedName>
        <fullName evidence="6">ABC transporter ATP-binding protein</fullName>
    </submittedName>
</protein>
<dbReference type="KEGG" id="cate:C2869_03580"/>
<keyword evidence="2" id="KW-0813">Transport</keyword>